<name>A0A9P6N5Z8_9BASI</name>
<evidence type="ECO:0000313" key="2">
    <source>
        <dbReference type="EMBL" id="KAG0140039.1"/>
    </source>
</evidence>
<dbReference type="AlphaFoldDB" id="A0A9P6N5Z8"/>
<protein>
    <submittedName>
        <fullName evidence="2">Uncharacterized protein</fullName>
    </submittedName>
</protein>
<sequence>TISHLDIPVTTQVTPEARTRTNKRKQKSTRLSQLIDTSETSRVRVGAGANPSQLSGNKIREHQALNSLVGAGQSGVRSDTVNDNTSEHIAGHFEMSSHLEIPATIGPGVASIETGAAGPGTGVAETWTRKHLNQLIDTSQTSPVRLGAGANPSQLSSDEIRAQQLLNIPPQDQNAHGQVRTGNDKKTFQLFGLLFEIAEDGTPHQVSGQPRSTEIQNK</sequence>
<proteinExistence type="predicted"/>
<comment type="caution">
    <text evidence="2">The sequence shown here is derived from an EMBL/GenBank/DDBJ whole genome shotgun (WGS) entry which is preliminary data.</text>
</comment>
<reference evidence="2" key="1">
    <citation type="submission" date="2013-11" db="EMBL/GenBank/DDBJ databases">
        <title>Genome sequence of the fusiform rust pathogen reveals effectors for host alternation and coevolution with pine.</title>
        <authorList>
            <consortium name="DOE Joint Genome Institute"/>
            <person name="Smith K."/>
            <person name="Pendleton A."/>
            <person name="Kubisiak T."/>
            <person name="Anderson C."/>
            <person name="Salamov A."/>
            <person name="Aerts A."/>
            <person name="Riley R."/>
            <person name="Clum A."/>
            <person name="Lindquist E."/>
            <person name="Ence D."/>
            <person name="Campbell M."/>
            <person name="Kronenberg Z."/>
            <person name="Feau N."/>
            <person name="Dhillon B."/>
            <person name="Hamelin R."/>
            <person name="Burleigh J."/>
            <person name="Smith J."/>
            <person name="Yandell M."/>
            <person name="Nelson C."/>
            <person name="Grigoriev I."/>
            <person name="Davis J."/>
        </authorList>
    </citation>
    <scope>NUCLEOTIDE SEQUENCE</scope>
    <source>
        <strain evidence="2">G11</strain>
    </source>
</reference>
<evidence type="ECO:0000313" key="3">
    <source>
        <dbReference type="Proteomes" id="UP000886653"/>
    </source>
</evidence>
<evidence type="ECO:0000256" key="1">
    <source>
        <dbReference type="SAM" id="MobiDB-lite"/>
    </source>
</evidence>
<keyword evidence="3" id="KW-1185">Reference proteome</keyword>
<dbReference type="EMBL" id="MU167484">
    <property type="protein sequence ID" value="KAG0140039.1"/>
    <property type="molecule type" value="Genomic_DNA"/>
</dbReference>
<feature type="non-terminal residue" evidence="2">
    <location>
        <position position="1"/>
    </location>
</feature>
<gene>
    <name evidence="2" type="ORF">CROQUDRAFT_100693</name>
</gene>
<organism evidence="2 3">
    <name type="scientific">Cronartium quercuum f. sp. fusiforme G11</name>
    <dbReference type="NCBI Taxonomy" id="708437"/>
    <lineage>
        <taxon>Eukaryota</taxon>
        <taxon>Fungi</taxon>
        <taxon>Dikarya</taxon>
        <taxon>Basidiomycota</taxon>
        <taxon>Pucciniomycotina</taxon>
        <taxon>Pucciniomycetes</taxon>
        <taxon>Pucciniales</taxon>
        <taxon>Coleosporiaceae</taxon>
        <taxon>Cronartium</taxon>
    </lineage>
</organism>
<accession>A0A9P6N5Z8</accession>
<feature type="compositionally biased region" description="Polar residues" evidence="1">
    <location>
        <begin position="1"/>
        <end position="14"/>
    </location>
</feature>
<feature type="region of interest" description="Disordered" evidence="1">
    <location>
        <begin position="1"/>
        <end position="35"/>
    </location>
</feature>
<dbReference type="Proteomes" id="UP000886653">
    <property type="component" value="Unassembled WGS sequence"/>
</dbReference>